<feature type="compositionally biased region" description="Polar residues" evidence="1">
    <location>
        <begin position="23"/>
        <end position="44"/>
    </location>
</feature>
<dbReference type="Proteomes" id="UP000242414">
    <property type="component" value="Unassembled WGS sequence"/>
</dbReference>
<feature type="compositionally biased region" description="Polar residues" evidence="1">
    <location>
        <begin position="251"/>
        <end position="262"/>
    </location>
</feature>
<evidence type="ECO:0000256" key="1">
    <source>
        <dbReference type="SAM" id="MobiDB-lite"/>
    </source>
</evidence>
<gene>
    <name evidence="3" type="ORF">BCV72DRAFT_258930</name>
</gene>
<dbReference type="InterPro" id="IPR021386">
    <property type="entry name" value="SPP41_DUF3020"/>
</dbReference>
<dbReference type="VEuPathDB" id="FungiDB:BCV72DRAFT_258930"/>
<evidence type="ECO:0000313" key="3">
    <source>
        <dbReference type="EMBL" id="ORE01156.1"/>
    </source>
</evidence>
<reference evidence="3" key="1">
    <citation type="journal article" date="2016" name="Proc. Natl. Acad. Sci. U.S.A.">
        <title>Lipid metabolic changes in an early divergent fungus govern the establishment of a mutualistic symbiosis with endobacteria.</title>
        <authorList>
            <person name="Lastovetsky O.A."/>
            <person name="Gaspar M.L."/>
            <person name="Mondo S.J."/>
            <person name="LaButti K.M."/>
            <person name="Sandor L."/>
            <person name="Grigoriev I.V."/>
            <person name="Henry S.A."/>
            <person name="Pawlowska T.E."/>
        </authorList>
    </citation>
    <scope>NUCLEOTIDE SEQUENCE [LARGE SCALE GENOMIC DNA]</scope>
    <source>
        <strain evidence="3">ATCC 52814</strain>
    </source>
</reference>
<feature type="domain" description="DUF3020" evidence="2">
    <location>
        <begin position="111"/>
        <end position="159"/>
    </location>
</feature>
<feature type="region of interest" description="Disordered" evidence="1">
    <location>
        <begin position="104"/>
        <end position="129"/>
    </location>
</feature>
<organism evidence="3">
    <name type="scientific">Rhizopus microsporus var. microsporus</name>
    <dbReference type="NCBI Taxonomy" id="86635"/>
    <lineage>
        <taxon>Eukaryota</taxon>
        <taxon>Fungi</taxon>
        <taxon>Fungi incertae sedis</taxon>
        <taxon>Mucoromycota</taxon>
        <taxon>Mucoromycotina</taxon>
        <taxon>Mucoromycetes</taxon>
        <taxon>Mucorales</taxon>
        <taxon>Mucorineae</taxon>
        <taxon>Rhizopodaceae</taxon>
        <taxon>Rhizopus</taxon>
    </lineage>
</organism>
<feature type="region of interest" description="Disordered" evidence="1">
    <location>
        <begin position="250"/>
        <end position="277"/>
    </location>
</feature>
<dbReference type="Pfam" id="PF11223">
    <property type="entry name" value="DUF3020"/>
    <property type="match status" value="1"/>
</dbReference>
<dbReference type="AlphaFoldDB" id="A0A1X0QN31"/>
<dbReference type="OrthoDB" id="5595797at2759"/>
<name>A0A1X0QN31_RHIZD</name>
<evidence type="ECO:0000259" key="2">
    <source>
        <dbReference type="Pfam" id="PF11223"/>
    </source>
</evidence>
<feature type="compositionally biased region" description="Basic and acidic residues" evidence="1">
    <location>
        <begin position="120"/>
        <end position="129"/>
    </location>
</feature>
<feature type="compositionally biased region" description="Low complexity" evidence="1">
    <location>
        <begin position="190"/>
        <end position="199"/>
    </location>
</feature>
<feature type="compositionally biased region" description="Basic and acidic residues" evidence="1">
    <location>
        <begin position="263"/>
        <end position="276"/>
    </location>
</feature>
<dbReference type="EMBL" id="KV922175">
    <property type="protein sequence ID" value="ORE01156.1"/>
    <property type="molecule type" value="Genomic_DNA"/>
</dbReference>
<protein>
    <recommendedName>
        <fullName evidence="2">DUF3020 domain-containing protein</fullName>
    </recommendedName>
</protein>
<feature type="region of interest" description="Disordered" evidence="1">
    <location>
        <begin position="165"/>
        <end position="199"/>
    </location>
</feature>
<proteinExistence type="predicted"/>
<accession>A0A1X0QN31</accession>
<feature type="compositionally biased region" description="Low complexity" evidence="1">
    <location>
        <begin position="1"/>
        <end position="22"/>
    </location>
</feature>
<sequence>MSAEQQQEQSEQQQQHEQQGQQLPTEAQSNENNAVDLTQSNPTTELNLEDPQIQQAIAQAAALMGDYSHLLANIDVGKIAATALMKNNSQVLPDPETYKKLLMTQKVRQDNRERKKRWRERNQERNKDNDLRCRVNKRAQKLFGKEDSEHKRRWIEEEFMRRRAKRLDKEQRKSAPRIQSIESTPPSTPSTPTTAPSTPLKSEEMAAFTNLLTDQNYLSILANSLNSFTQQKNPLTSQLLGILQQQQQQQEAMLSQEETTSDSLKDKENEKSEIKANEYPMEVVLTLMQMNAGWRQ</sequence>
<feature type="region of interest" description="Disordered" evidence="1">
    <location>
        <begin position="1"/>
        <end position="44"/>
    </location>
</feature>